<feature type="compositionally biased region" description="Basic and acidic residues" evidence="1">
    <location>
        <begin position="752"/>
        <end position="766"/>
    </location>
</feature>
<feature type="transmembrane region" description="Helical" evidence="2">
    <location>
        <begin position="365"/>
        <end position="384"/>
    </location>
</feature>
<keyword evidence="2" id="KW-0472">Membrane</keyword>
<feature type="compositionally biased region" description="Basic residues" evidence="1">
    <location>
        <begin position="59"/>
        <end position="81"/>
    </location>
</feature>
<feature type="transmembrane region" description="Helical" evidence="2">
    <location>
        <begin position="534"/>
        <end position="552"/>
    </location>
</feature>
<feature type="region of interest" description="Disordered" evidence="1">
    <location>
        <begin position="701"/>
        <end position="792"/>
    </location>
</feature>
<feature type="region of interest" description="Disordered" evidence="1">
    <location>
        <begin position="157"/>
        <end position="182"/>
    </location>
</feature>
<feature type="compositionally biased region" description="Basic residues" evidence="1">
    <location>
        <begin position="767"/>
        <end position="777"/>
    </location>
</feature>
<feature type="compositionally biased region" description="Polar residues" evidence="1">
    <location>
        <begin position="158"/>
        <end position="170"/>
    </location>
</feature>
<proteinExistence type="predicted"/>
<dbReference type="EMBL" id="JATAAI010000021">
    <property type="protein sequence ID" value="KAK1738324.1"/>
    <property type="molecule type" value="Genomic_DNA"/>
</dbReference>
<sequence length="895" mass="100431">MATPDAEAHMRRLHSLRRQHMSTTRESSKEHLIQQQQRPLPPSPHSSHRSHSSSDKRQRDRRRSHAVKKQSRKHMQSKKGQRQQPRMQRPKYIEVKDTSYDSLSSSTASVSIGPPRDSSSDKQAMQTYRKYINELTNRLQEDYVYAEELDLDDAVPHTPQSQQELSQNTHSRSHRGSHNYNGEVKDSMIQLHCYQSTRGESDAESEESYYYADEESSLPMNPPSSRYQPSDNNFLIPSHVKLNPRANLYLIILLACIITIASLVVGNGKSTPRSSSERAALFFSSTSLLIAIIIGFSFRYAPMRIYITRPYSLYEWYLGQIIDSREEASSIVLLISTFILCGIVMQPQANLAVTPNYEVLNSPLFYSTWVSVYTCVIIVADLFTQDASHWIIARDCDGDGGVVPSGYRPSFRSSALKAWFVSLFSNFAVSATLFSVCSSGLYEYENYRTKVMVGGFISLCGGLVAALMLALHHMVTTAQERAHSYGTWNSHWEGPTSQKHLISVGLWLGMVVLVLNCTIVGLICSAPASPGSIVFPSWVAFIVSVLLCKQYIESSLVAQPQLNKCSNDMCSDSDLSKGTHTTALESNYIDSCDDEYDTDVSVYDTNKRRMHDELMDRLTKLSAGVAAQREPEEEIYTPKRVNAVPPTERSQQEPEEEVHSDFPGGTQDAITLSPITCSQASRGRLDPVECSPCSVDNEKFKSNIKTSTVPPPPPYPTRRVDSGKTPPSPRCPPPPPPPPPPFESSHAGSNSEGERTDEPIDSVDRNRKTRRKSKRASSRSDGFVRLSGKNPKAVDALVADALNYARKAKKISEDVSEPEESYIEDVFRKHRQFCRRRSSGVMSDSDESSEQRRAHKTELADLLKKVDTEFRHSEFRDPPKGLFLRQIKGALFIGR</sequence>
<protein>
    <submittedName>
        <fullName evidence="3">Uncharacterized protein</fullName>
    </submittedName>
</protein>
<evidence type="ECO:0000313" key="3">
    <source>
        <dbReference type="EMBL" id="KAK1738324.1"/>
    </source>
</evidence>
<dbReference type="InterPro" id="IPR051144">
    <property type="entry name" value="Formin_homology_domain"/>
</dbReference>
<comment type="caution">
    <text evidence="3">The sequence shown here is derived from an EMBL/GenBank/DDBJ whole genome shotgun (WGS) entry which is preliminary data.</text>
</comment>
<feature type="transmembrane region" description="Helical" evidence="2">
    <location>
        <begin position="279"/>
        <end position="301"/>
    </location>
</feature>
<evidence type="ECO:0000313" key="4">
    <source>
        <dbReference type="Proteomes" id="UP001224775"/>
    </source>
</evidence>
<feature type="compositionally biased region" description="Basic and acidic residues" evidence="1">
    <location>
        <begin position="1"/>
        <end position="10"/>
    </location>
</feature>
<feature type="transmembrane region" description="Helical" evidence="2">
    <location>
        <begin position="248"/>
        <end position="267"/>
    </location>
</feature>
<evidence type="ECO:0000256" key="2">
    <source>
        <dbReference type="SAM" id="Phobius"/>
    </source>
</evidence>
<name>A0AAD8Y2A7_9STRA</name>
<evidence type="ECO:0000256" key="1">
    <source>
        <dbReference type="SAM" id="MobiDB-lite"/>
    </source>
</evidence>
<dbReference type="AlphaFoldDB" id="A0AAD8Y2A7"/>
<reference evidence="3" key="1">
    <citation type="submission" date="2023-06" db="EMBL/GenBank/DDBJ databases">
        <title>Survivors Of The Sea: Transcriptome response of Skeletonema marinoi to long-term dormancy.</title>
        <authorList>
            <person name="Pinder M.I.M."/>
            <person name="Kourtchenko O."/>
            <person name="Robertson E.K."/>
            <person name="Larsson T."/>
            <person name="Maumus F."/>
            <person name="Osuna-Cruz C.M."/>
            <person name="Vancaester E."/>
            <person name="Stenow R."/>
            <person name="Vandepoele K."/>
            <person name="Ploug H."/>
            <person name="Bruchert V."/>
            <person name="Godhe A."/>
            <person name="Topel M."/>
        </authorList>
    </citation>
    <scope>NUCLEOTIDE SEQUENCE</scope>
    <source>
        <strain evidence="3">R05AC</strain>
    </source>
</reference>
<feature type="compositionally biased region" description="Basic residues" evidence="1">
    <location>
        <begin position="11"/>
        <end position="20"/>
    </location>
</feature>
<feature type="compositionally biased region" description="Acidic residues" evidence="1">
    <location>
        <begin position="202"/>
        <end position="216"/>
    </location>
</feature>
<feature type="compositionally biased region" description="Pro residues" evidence="1">
    <location>
        <begin position="726"/>
        <end position="742"/>
    </location>
</feature>
<feature type="region of interest" description="Disordered" evidence="1">
    <location>
        <begin position="836"/>
        <end position="856"/>
    </location>
</feature>
<keyword evidence="2" id="KW-0812">Transmembrane</keyword>
<feature type="region of interest" description="Disordered" evidence="1">
    <location>
        <begin position="1"/>
        <end position="123"/>
    </location>
</feature>
<feature type="transmembrane region" description="Helical" evidence="2">
    <location>
        <begin position="418"/>
        <end position="441"/>
    </location>
</feature>
<dbReference type="PANTHER" id="PTHR45733">
    <property type="entry name" value="FORMIN-J"/>
    <property type="match status" value="1"/>
</dbReference>
<keyword evidence="2" id="KW-1133">Transmembrane helix</keyword>
<feature type="compositionally biased region" description="Low complexity" evidence="1">
    <location>
        <begin position="100"/>
        <end position="111"/>
    </location>
</feature>
<feature type="transmembrane region" description="Helical" evidence="2">
    <location>
        <begin position="506"/>
        <end position="528"/>
    </location>
</feature>
<keyword evidence="4" id="KW-1185">Reference proteome</keyword>
<feature type="transmembrane region" description="Helical" evidence="2">
    <location>
        <begin position="453"/>
        <end position="471"/>
    </location>
</feature>
<feature type="region of interest" description="Disordered" evidence="1">
    <location>
        <begin position="623"/>
        <end position="670"/>
    </location>
</feature>
<gene>
    <name evidence="3" type="ORF">QTG54_010993</name>
</gene>
<organism evidence="3 4">
    <name type="scientific">Skeletonema marinoi</name>
    <dbReference type="NCBI Taxonomy" id="267567"/>
    <lineage>
        <taxon>Eukaryota</taxon>
        <taxon>Sar</taxon>
        <taxon>Stramenopiles</taxon>
        <taxon>Ochrophyta</taxon>
        <taxon>Bacillariophyta</taxon>
        <taxon>Coscinodiscophyceae</taxon>
        <taxon>Thalassiosirophycidae</taxon>
        <taxon>Thalassiosirales</taxon>
        <taxon>Skeletonemataceae</taxon>
        <taxon>Skeletonema</taxon>
        <taxon>Skeletonema marinoi-dohrnii complex</taxon>
    </lineage>
</organism>
<feature type="region of interest" description="Disordered" evidence="1">
    <location>
        <begin position="196"/>
        <end position="225"/>
    </location>
</feature>
<dbReference type="Proteomes" id="UP001224775">
    <property type="component" value="Unassembled WGS sequence"/>
</dbReference>
<accession>A0AAD8Y2A7</accession>
<feature type="transmembrane region" description="Helical" evidence="2">
    <location>
        <begin position="328"/>
        <end position="345"/>
    </location>
</feature>